<dbReference type="GO" id="GO:0000724">
    <property type="term" value="P:double-strand break repair via homologous recombination"/>
    <property type="evidence" value="ECO:0007669"/>
    <property type="project" value="UniProtKB-ARBA"/>
</dbReference>
<feature type="domain" description="Helicase C-terminal" evidence="15">
    <location>
        <begin position="1"/>
        <end position="135"/>
    </location>
</feature>
<dbReference type="EC" id="5.6.2.4" evidence="14"/>
<feature type="non-terminal residue" evidence="16">
    <location>
        <position position="292"/>
    </location>
</feature>
<protein>
    <recommendedName>
        <fullName evidence="14">ATP-dependent DNA helicase</fullName>
        <ecNumber evidence="14">5.6.2.4</ecNumber>
    </recommendedName>
</protein>
<organism evidence="16 17">
    <name type="scientific">Mytilus galloprovincialis</name>
    <name type="common">Mediterranean mussel</name>
    <dbReference type="NCBI Taxonomy" id="29158"/>
    <lineage>
        <taxon>Eukaryota</taxon>
        <taxon>Metazoa</taxon>
        <taxon>Spiralia</taxon>
        <taxon>Lophotrochozoa</taxon>
        <taxon>Mollusca</taxon>
        <taxon>Bivalvia</taxon>
        <taxon>Autobranchia</taxon>
        <taxon>Pteriomorphia</taxon>
        <taxon>Mytilida</taxon>
        <taxon>Mytiloidea</taxon>
        <taxon>Mytilidae</taxon>
        <taxon>Mytilinae</taxon>
        <taxon>Mytilus</taxon>
    </lineage>
</organism>
<dbReference type="GO" id="GO:0043138">
    <property type="term" value="F:3'-5' DNA helicase activity"/>
    <property type="evidence" value="ECO:0007669"/>
    <property type="project" value="UniProtKB-EC"/>
</dbReference>
<comment type="subcellular location">
    <subcellularLocation>
        <location evidence="1 14">Nucleus</location>
    </subcellularLocation>
</comment>
<dbReference type="PANTHER" id="PTHR13710:SF153">
    <property type="entry name" value="RECQ-LIKE DNA HELICASE BLM"/>
    <property type="match status" value="1"/>
</dbReference>
<dbReference type="InterPro" id="IPR018982">
    <property type="entry name" value="RQC_domain"/>
</dbReference>
<evidence type="ECO:0000256" key="6">
    <source>
        <dbReference type="ARBA" id="ARBA00022806"/>
    </source>
</evidence>
<dbReference type="EMBL" id="KV605868">
    <property type="protein sequence ID" value="OPL20531.1"/>
    <property type="molecule type" value="Genomic_DNA"/>
</dbReference>
<dbReference type="SMR" id="A0A409V6T2"/>
<evidence type="ECO:0000259" key="15">
    <source>
        <dbReference type="PROSITE" id="PS51194"/>
    </source>
</evidence>
<name>A0A409V6T2_MYTGA</name>
<dbReference type="GO" id="GO:0009378">
    <property type="term" value="F:four-way junction helicase activity"/>
    <property type="evidence" value="ECO:0007669"/>
    <property type="project" value="TreeGrafter"/>
</dbReference>
<evidence type="ECO:0000256" key="4">
    <source>
        <dbReference type="ARBA" id="ARBA00022763"/>
    </source>
</evidence>
<comment type="similarity">
    <text evidence="2 14">Belongs to the helicase family. RecQ subfamily.</text>
</comment>
<dbReference type="InterPro" id="IPR036388">
    <property type="entry name" value="WH-like_DNA-bd_sf"/>
</dbReference>
<dbReference type="InterPro" id="IPR027417">
    <property type="entry name" value="P-loop_NTPase"/>
</dbReference>
<feature type="non-terminal residue" evidence="16">
    <location>
        <position position="1"/>
    </location>
</feature>
<dbReference type="SMART" id="SM00490">
    <property type="entry name" value="HELICc"/>
    <property type="match status" value="1"/>
</dbReference>
<dbReference type="GO" id="GO:0005524">
    <property type="term" value="F:ATP binding"/>
    <property type="evidence" value="ECO:0007669"/>
    <property type="project" value="UniProtKB-KW"/>
</dbReference>
<accession>A0A409V6T2</accession>
<keyword evidence="11 14" id="KW-0539">Nucleus</keyword>
<dbReference type="FunFam" id="1.10.10.10:FF:000495">
    <property type="entry name" value="RecQ family helicase MusN"/>
    <property type="match status" value="1"/>
</dbReference>
<dbReference type="GO" id="GO:0005694">
    <property type="term" value="C:chromosome"/>
    <property type="evidence" value="ECO:0007669"/>
    <property type="project" value="TreeGrafter"/>
</dbReference>
<comment type="catalytic activity">
    <reaction evidence="12 14">
        <text>Couples ATP hydrolysis with the unwinding of duplex DNA by translocating in the 3'-5' direction.</text>
        <dbReference type="EC" id="5.6.2.4"/>
    </reaction>
</comment>
<evidence type="ECO:0000256" key="3">
    <source>
        <dbReference type="ARBA" id="ARBA00022741"/>
    </source>
</evidence>
<dbReference type="SMART" id="SM00956">
    <property type="entry name" value="RQC"/>
    <property type="match status" value="1"/>
</dbReference>
<dbReference type="FunFam" id="3.40.50.300:FF:000340">
    <property type="entry name" value="Bloom syndrome, RecQ helicase"/>
    <property type="match status" value="1"/>
</dbReference>
<keyword evidence="7 14" id="KW-0067">ATP-binding</keyword>
<evidence type="ECO:0000256" key="1">
    <source>
        <dbReference type="ARBA" id="ARBA00004123"/>
    </source>
</evidence>
<dbReference type="Gene3D" id="1.10.10.10">
    <property type="entry name" value="Winged helix-like DNA-binding domain superfamily/Winged helix DNA-binding domain"/>
    <property type="match status" value="1"/>
</dbReference>
<dbReference type="PANTHER" id="PTHR13710">
    <property type="entry name" value="DNA HELICASE RECQ FAMILY MEMBER"/>
    <property type="match status" value="1"/>
</dbReference>
<dbReference type="GO" id="GO:0005737">
    <property type="term" value="C:cytoplasm"/>
    <property type="evidence" value="ECO:0007669"/>
    <property type="project" value="TreeGrafter"/>
</dbReference>
<dbReference type="InterPro" id="IPR032284">
    <property type="entry name" value="RecQ_Zn-bd"/>
</dbReference>
<keyword evidence="5 14" id="KW-0378">Hydrolase</keyword>
<evidence type="ECO:0000256" key="10">
    <source>
        <dbReference type="ARBA" id="ARBA00023235"/>
    </source>
</evidence>
<dbReference type="Proteomes" id="UP000266721">
    <property type="component" value="Unassembled WGS sequence"/>
</dbReference>
<keyword evidence="8" id="KW-0238">DNA-binding</keyword>
<evidence type="ECO:0000256" key="5">
    <source>
        <dbReference type="ARBA" id="ARBA00022801"/>
    </source>
</evidence>
<dbReference type="SUPFAM" id="SSF52540">
    <property type="entry name" value="P-loop containing nucleoside triphosphate hydrolases"/>
    <property type="match status" value="1"/>
</dbReference>
<evidence type="ECO:0000256" key="11">
    <source>
        <dbReference type="ARBA" id="ARBA00023242"/>
    </source>
</evidence>
<evidence type="ECO:0000256" key="2">
    <source>
        <dbReference type="ARBA" id="ARBA00005446"/>
    </source>
</evidence>
<evidence type="ECO:0000256" key="12">
    <source>
        <dbReference type="ARBA" id="ARBA00034617"/>
    </source>
</evidence>
<comment type="catalytic activity">
    <reaction evidence="13 14">
        <text>ATP + H2O = ADP + phosphate + H(+)</text>
        <dbReference type="Rhea" id="RHEA:13065"/>
        <dbReference type="ChEBI" id="CHEBI:15377"/>
        <dbReference type="ChEBI" id="CHEBI:15378"/>
        <dbReference type="ChEBI" id="CHEBI:30616"/>
        <dbReference type="ChEBI" id="CHEBI:43474"/>
        <dbReference type="ChEBI" id="CHEBI:456216"/>
    </reaction>
</comment>
<evidence type="ECO:0000256" key="14">
    <source>
        <dbReference type="RuleBase" id="RU364117"/>
    </source>
</evidence>
<evidence type="ECO:0000256" key="13">
    <source>
        <dbReference type="ARBA" id="ARBA00049360"/>
    </source>
</evidence>
<keyword evidence="17" id="KW-1185">Reference proteome</keyword>
<dbReference type="Pfam" id="PF00271">
    <property type="entry name" value="Helicase_C"/>
    <property type="match status" value="1"/>
</dbReference>
<dbReference type="GO" id="GO:0006260">
    <property type="term" value="P:DNA replication"/>
    <property type="evidence" value="ECO:0007669"/>
    <property type="project" value="InterPro"/>
</dbReference>
<evidence type="ECO:0000256" key="9">
    <source>
        <dbReference type="ARBA" id="ARBA00023204"/>
    </source>
</evidence>
<evidence type="ECO:0000313" key="16">
    <source>
        <dbReference type="EMBL" id="OPL20531.1"/>
    </source>
</evidence>
<keyword evidence="10" id="KW-0413">Isomerase</keyword>
<evidence type="ECO:0000256" key="8">
    <source>
        <dbReference type="ARBA" id="ARBA00023125"/>
    </source>
</evidence>
<dbReference type="AlphaFoldDB" id="A0A409V6T2"/>
<dbReference type="Pfam" id="PF09382">
    <property type="entry name" value="RQC"/>
    <property type="match status" value="1"/>
</dbReference>
<keyword evidence="6 14" id="KW-0347">Helicase</keyword>
<dbReference type="GO" id="GO:0016887">
    <property type="term" value="F:ATP hydrolysis activity"/>
    <property type="evidence" value="ECO:0007669"/>
    <property type="project" value="RHEA"/>
</dbReference>
<dbReference type="GO" id="GO:0005634">
    <property type="term" value="C:nucleus"/>
    <property type="evidence" value="ECO:0007669"/>
    <property type="project" value="UniProtKB-SubCell"/>
</dbReference>
<dbReference type="Pfam" id="PF16124">
    <property type="entry name" value="RecQ_Zn_bind"/>
    <property type="match status" value="1"/>
</dbReference>
<reference evidence="16 17" key="1">
    <citation type="journal article" date="2016" name="PLoS ONE">
        <title>A First Insight into the Genome of the Filter-Feeder Mussel Mytilus galloprovincialis.</title>
        <authorList>
            <person name="Murgarella M."/>
            <person name="Puiu D."/>
            <person name="Novoa B."/>
            <person name="Figueras A."/>
            <person name="Posada D."/>
            <person name="Canchaya C."/>
        </authorList>
    </citation>
    <scope>NUCLEOTIDE SEQUENCE [LARGE SCALE GENOMIC DNA]</scope>
    <source>
        <tissue evidence="16">Muscle</tissue>
    </source>
</reference>
<keyword evidence="3 14" id="KW-0547">Nucleotide-binding</keyword>
<dbReference type="NCBIfam" id="TIGR00614">
    <property type="entry name" value="recQ_fam"/>
    <property type="match status" value="1"/>
</dbReference>
<keyword evidence="4" id="KW-0227">DNA damage</keyword>
<keyword evidence="9" id="KW-0234">DNA repair</keyword>
<gene>
    <name evidence="16" type="ORF">AM593_08168</name>
</gene>
<dbReference type="Gene3D" id="3.40.50.300">
    <property type="entry name" value="P-loop containing nucleotide triphosphate hydrolases"/>
    <property type="match status" value="1"/>
</dbReference>
<dbReference type="GO" id="GO:0003677">
    <property type="term" value="F:DNA binding"/>
    <property type="evidence" value="ECO:0007669"/>
    <property type="project" value="UniProtKB-KW"/>
</dbReference>
<proteinExistence type="inferred from homology"/>
<dbReference type="InterPro" id="IPR001650">
    <property type="entry name" value="Helicase_C-like"/>
</dbReference>
<dbReference type="InterPro" id="IPR004589">
    <property type="entry name" value="DNA_helicase_ATP-dep_RecQ"/>
</dbReference>
<evidence type="ECO:0000256" key="7">
    <source>
        <dbReference type="ARBA" id="ARBA00022840"/>
    </source>
</evidence>
<sequence length="292" mass="33249">MFVVTHYFRNECDTVAGNLMKAGIQAVSYHAGLSDGERITVQESWLKGYRCKVICATIAFGMGIDKSDVRFVIHYSLPKSVEGYYQEAGRAGRDGLMAHCILYYNYQDVKRLRRIMDMDKNANWDSKKVHIDNLFRMVQYCENVADCRRAQLLHYFGEHDFDRETCDSFRGSICDNCVSKGSFTIRDVTEDVKEIIKAVKDLTSGGNRRSNNYTLLHFVEIFRGAKTSRICDAGHDKISLHGRGKSYSRGDAERLLRKLVIESILAEDLQITAADTAACYIRMGKKANDVMR</sequence>
<evidence type="ECO:0000313" key="17">
    <source>
        <dbReference type="Proteomes" id="UP000266721"/>
    </source>
</evidence>
<dbReference type="PROSITE" id="PS51194">
    <property type="entry name" value="HELICASE_CTER"/>
    <property type="match status" value="1"/>
</dbReference>